<dbReference type="RefSeq" id="WP_211972805.1">
    <property type="nucleotide sequence ID" value="NZ_CBFHAM010000001.1"/>
</dbReference>
<protein>
    <submittedName>
        <fullName evidence="1">Uncharacterized protein</fullName>
    </submittedName>
</protein>
<proteinExistence type="predicted"/>
<evidence type="ECO:0000313" key="1">
    <source>
        <dbReference type="EMBL" id="MBS0027700.1"/>
    </source>
</evidence>
<name>A0ABS5IXV9_9BACT</name>
<organism evidence="1 2">
    <name type="scientific">Chitinophaga hostae</name>
    <dbReference type="NCBI Taxonomy" id="2831022"/>
    <lineage>
        <taxon>Bacteria</taxon>
        <taxon>Pseudomonadati</taxon>
        <taxon>Bacteroidota</taxon>
        <taxon>Chitinophagia</taxon>
        <taxon>Chitinophagales</taxon>
        <taxon>Chitinophagaceae</taxon>
        <taxon>Chitinophaga</taxon>
    </lineage>
</organism>
<dbReference type="Proteomes" id="UP000676386">
    <property type="component" value="Unassembled WGS sequence"/>
</dbReference>
<accession>A0ABS5IXV9</accession>
<dbReference type="EMBL" id="JAGTXB010000004">
    <property type="protein sequence ID" value="MBS0027700.1"/>
    <property type="molecule type" value="Genomic_DNA"/>
</dbReference>
<gene>
    <name evidence="1" type="ORF">KE626_10305</name>
</gene>
<sequence>MARTAIVKNSFAGITAKSRTLCDVIDFHNRRFCGESESREEVRRTLKRFEITKEKVIAFLKAQYH</sequence>
<comment type="caution">
    <text evidence="1">The sequence shown here is derived from an EMBL/GenBank/DDBJ whole genome shotgun (WGS) entry which is preliminary data.</text>
</comment>
<reference evidence="1 2" key="1">
    <citation type="submission" date="2021-04" db="EMBL/GenBank/DDBJ databases">
        <title>Chitinophaga sp. nov., isolated from the rhizosphere soil.</title>
        <authorList>
            <person name="He S."/>
        </authorList>
    </citation>
    <scope>NUCLEOTIDE SEQUENCE [LARGE SCALE GENOMIC DNA]</scope>
    <source>
        <strain evidence="1 2">2R12</strain>
    </source>
</reference>
<keyword evidence="2" id="KW-1185">Reference proteome</keyword>
<evidence type="ECO:0000313" key="2">
    <source>
        <dbReference type="Proteomes" id="UP000676386"/>
    </source>
</evidence>